<evidence type="ECO:0000313" key="2">
    <source>
        <dbReference type="Proteomes" id="UP000313359"/>
    </source>
</evidence>
<dbReference type="AlphaFoldDB" id="A0A5C2RPP9"/>
<dbReference type="EMBL" id="ML122324">
    <property type="protein sequence ID" value="RPD53304.1"/>
    <property type="molecule type" value="Genomic_DNA"/>
</dbReference>
<name>A0A5C2RPP9_9APHY</name>
<accession>A0A5C2RPP9</accession>
<organism evidence="1 2">
    <name type="scientific">Lentinus tigrinus ALCF2SS1-6</name>
    <dbReference type="NCBI Taxonomy" id="1328759"/>
    <lineage>
        <taxon>Eukaryota</taxon>
        <taxon>Fungi</taxon>
        <taxon>Dikarya</taxon>
        <taxon>Basidiomycota</taxon>
        <taxon>Agaricomycotina</taxon>
        <taxon>Agaricomycetes</taxon>
        <taxon>Polyporales</taxon>
        <taxon>Polyporaceae</taxon>
        <taxon>Lentinus</taxon>
    </lineage>
</organism>
<gene>
    <name evidence="1" type="ORF">L227DRAFT_617070</name>
</gene>
<dbReference type="Proteomes" id="UP000313359">
    <property type="component" value="Unassembled WGS sequence"/>
</dbReference>
<keyword evidence="2" id="KW-1185">Reference proteome</keyword>
<protein>
    <submittedName>
        <fullName evidence="1">Uncharacterized protein</fullName>
    </submittedName>
</protein>
<sequence length="240" mass="26989">MDNDGDHDILPHRFHSLYYSLHKKGQTNWRKGLRDLFLQSVIDHLTVLDRAGAGITVLLHCPATRPPRTRAIPEEVKVEAFLPRALMIERPDVTITLSRITQYYAKYVAVPGMERWDIVNNSASWTVNRVGVFRPSAYRAFNQPIMPDSPSPRYTIYGHRPGELEQLIGQQQATSYPAPPPPQGAAKTQVLSLPDKEHIKLSYSVDDPYMAEELLAFAKAHYESTLGTDMPPPSSRSAGK</sequence>
<proteinExistence type="predicted"/>
<dbReference type="OrthoDB" id="2756427at2759"/>
<evidence type="ECO:0000313" key="1">
    <source>
        <dbReference type="EMBL" id="RPD53304.1"/>
    </source>
</evidence>
<reference evidence="1" key="1">
    <citation type="journal article" date="2018" name="Genome Biol. Evol.">
        <title>Genomics and development of Lentinus tigrinus, a white-rot wood-decaying mushroom with dimorphic fruiting bodies.</title>
        <authorList>
            <person name="Wu B."/>
            <person name="Xu Z."/>
            <person name="Knudson A."/>
            <person name="Carlson A."/>
            <person name="Chen N."/>
            <person name="Kovaka S."/>
            <person name="LaButti K."/>
            <person name="Lipzen A."/>
            <person name="Pennachio C."/>
            <person name="Riley R."/>
            <person name="Schakwitz W."/>
            <person name="Umezawa K."/>
            <person name="Ohm R.A."/>
            <person name="Grigoriev I.V."/>
            <person name="Nagy L.G."/>
            <person name="Gibbons J."/>
            <person name="Hibbett D."/>
        </authorList>
    </citation>
    <scope>NUCLEOTIDE SEQUENCE [LARGE SCALE GENOMIC DNA]</scope>
    <source>
        <strain evidence="1">ALCF2SS1-6</strain>
    </source>
</reference>